<feature type="compositionally biased region" description="Basic and acidic residues" evidence="1">
    <location>
        <begin position="1156"/>
        <end position="1174"/>
    </location>
</feature>
<feature type="compositionally biased region" description="Polar residues" evidence="1">
    <location>
        <begin position="120"/>
        <end position="135"/>
    </location>
</feature>
<feature type="compositionally biased region" description="Polar residues" evidence="1">
    <location>
        <begin position="1066"/>
        <end position="1090"/>
    </location>
</feature>
<protein>
    <submittedName>
        <fullName evidence="2">Uncharacterized protein</fullName>
    </submittedName>
</protein>
<feature type="compositionally biased region" description="Basic residues" evidence="1">
    <location>
        <begin position="49"/>
        <end position="59"/>
    </location>
</feature>
<evidence type="ECO:0000313" key="3">
    <source>
        <dbReference type="Proteomes" id="UP000297245"/>
    </source>
</evidence>
<keyword evidence="3" id="KW-1185">Reference proteome</keyword>
<organism evidence="2 3">
    <name type="scientific">Dendrothele bispora (strain CBS 962.96)</name>
    <dbReference type="NCBI Taxonomy" id="1314807"/>
    <lineage>
        <taxon>Eukaryota</taxon>
        <taxon>Fungi</taxon>
        <taxon>Dikarya</taxon>
        <taxon>Basidiomycota</taxon>
        <taxon>Agaricomycotina</taxon>
        <taxon>Agaricomycetes</taxon>
        <taxon>Agaricomycetidae</taxon>
        <taxon>Agaricales</taxon>
        <taxon>Agaricales incertae sedis</taxon>
        <taxon>Dendrothele</taxon>
    </lineage>
</organism>
<feature type="compositionally biased region" description="Polar residues" evidence="1">
    <location>
        <begin position="394"/>
        <end position="407"/>
    </location>
</feature>
<feature type="compositionally biased region" description="Basic and acidic residues" evidence="1">
    <location>
        <begin position="904"/>
        <end position="932"/>
    </location>
</feature>
<proteinExistence type="predicted"/>
<feature type="region of interest" description="Disordered" evidence="1">
    <location>
        <begin position="950"/>
        <end position="1183"/>
    </location>
</feature>
<accession>A0A4S8LXL5</accession>
<feature type="compositionally biased region" description="Basic and acidic residues" evidence="1">
    <location>
        <begin position="828"/>
        <end position="855"/>
    </location>
</feature>
<feature type="compositionally biased region" description="Basic residues" evidence="1">
    <location>
        <begin position="1023"/>
        <end position="1033"/>
    </location>
</feature>
<gene>
    <name evidence="2" type="ORF">K435DRAFT_798954</name>
</gene>
<feature type="compositionally biased region" description="Low complexity" evidence="1">
    <location>
        <begin position="1114"/>
        <end position="1125"/>
    </location>
</feature>
<dbReference type="AlphaFoldDB" id="A0A4S8LXL5"/>
<name>A0A4S8LXL5_DENBC</name>
<feature type="compositionally biased region" description="Acidic residues" evidence="1">
    <location>
        <begin position="305"/>
        <end position="337"/>
    </location>
</feature>
<feature type="region of interest" description="Disordered" evidence="1">
    <location>
        <begin position="180"/>
        <end position="451"/>
    </location>
</feature>
<feature type="compositionally biased region" description="Pro residues" evidence="1">
    <location>
        <begin position="224"/>
        <end position="240"/>
    </location>
</feature>
<feature type="compositionally biased region" description="Low complexity" evidence="1">
    <location>
        <begin position="360"/>
        <end position="373"/>
    </location>
</feature>
<feature type="compositionally biased region" description="Polar residues" evidence="1">
    <location>
        <begin position="189"/>
        <end position="202"/>
    </location>
</feature>
<feature type="compositionally biased region" description="Acidic residues" evidence="1">
    <location>
        <begin position="892"/>
        <end position="903"/>
    </location>
</feature>
<feature type="region of interest" description="Disordered" evidence="1">
    <location>
        <begin position="1"/>
        <end position="148"/>
    </location>
</feature>
<evidence type="ECO:0000256" key="1">
    <source>
        <dbReference type="SAM" id="MobiDB-lite"/>
    </source>
</evidence>
<feature type="compositionally biased region" description="Basic and acidic residues" evidence="1">
    <location>
        <begin position="250"/>
        <end position="266"/>
    </location>
</feature>
<dbReference type="Proteomes" id="UP000297245">
    <property type="component" value="Unassembled WGS sequence"/>
</dbReference>
<feature type="compositionally biased region" description="Polar residues" evidence="1">
    <location>
        <begin position="1042"/>
        <end position="1055"/>
    </location>
</feature>
<evidence type="ECO:0000313" key="2">
    <source>
        <dbReference type="EMBL" id="THU94397.1"/>
    </source>
</evidence>
<feature type="compositionally biased region" description="Basic and acidic residues" evidence="1">
    <location>
        <begin position="879"/>
        <end position="891"/>
    </location>
</feature>
<feature type="compositionally biased region" description="Acidic residues" evidence="1">
    <location>
        <begin position="277"/>
        <end position="295"/>
    </location>
</feature>
<feature type="region of interest" description="Disordered" evidence="1">
    <location>
        <begin position="819"/>
        <end position="937"/>
    </location>
</feature>
<dbReference type="OrthoDB" id="2666400at2759"/>
<feature type="compositionally biased region" description="Basic and acidic residues" evidence="1">
    <location>
        <begin position="408"/>
        <end position="430"/>
    </location>
</feature>
<dbReference type="EMBL" id="ML179225">
    <property type="protein sequence ID" value="THU94397.1"/>
    <property type="molecule type" value="Genomic_DNA"/>
</dbReference>
<feature type="compositionally biased region" description="Acidic residues" evidence="1">
    <location>
        <begin position="431"/>
        <end position="444"/>
    </location>
</feature>
<reference evidence="2 3" key="1">
    <citation type="journal article" date="2019" name="Nat. Ecol. Evol.">
        <title>Megaphylogeny resolves global patterns of mushroom evolution.</title>
        <authorList>
            <person name="Varga T."/>
            <person name="Krizsan K."/>
            <person name="Foldi C."/>
            <person name="Dima B."/>
            <person name="Sanchez-Garcia M."/>
            <person name="Sanchez-Ramirez S."/>
            <person name="Szollosi G.J."/>
            <person name="Szarkandi J.G."/>
            <person name="Papp V."/>
            <person name="Albert L."/>
            <person name="Andreopoulos W."/>
            <person name="Angelini C."/>
            <person name="Antonin V."/>
            <person name="Barry K.W."/>
            <person name="Bougher N.L."/>
            <person name="Buchanan P."/>
            <person name="Buyck B."/>
            <person name="Bense V."/>
            <person name="Catcheside P."/>
            <person name="Chovatia M."/>
            <person name="Cooper J."/>
            <person name="Damon W."/>
            <person name="Desjardin D."/>
            <person name="Finy P."/>
            <person name="Geml J."/>
            <person name="Haridas S."/>
            <person name="Hughes K."/>
            <person name="Justo A."/>
            <person name="Karasinski D."/>
            <person name="Kautmanova I."/>
            <person name="Kiss B."/>
            <person name="Kocsube S."/>
            <person name="Kotiranta H."/>
            <person name="LaButti K.M."/>
            <person name="Lechner B.E."/>
            <person name="Liimatainen K."/>
            <person name="Lipzen A."/>
            <person name="Lukacs Z."/>
            <person name="Mihaltcheva S."/>
            <person name="Morgado L.N."/>
            <person name="Niskanen T."/>
            <person name="Noordeloos M.E."/>
            <person name="Ohm R.A."/>
            <person name="Ortiz-Santana B."/>
            <person name="Ovrebo C."/>
            <person name="Racz N."/>
            <person name="Riley R."/>
            <person name="Savchenko A."/>
            <person name="Shiryaev A."/>
            <person name="Soop K."/>
            <person name="Spirin V."/>
            <person name="Szebenyi C."/>
            <person name="Tomsovsky M."/>
            <person name="Tulloss R.E."/>
            <person name="Uehling J."/>
            <person name="Grigoriev I.V."/>
            <person name="Vagvolgyi C."/>
            <person name="Papp T."/>
            <person name="Martin F.M."/>
            <person name="Miettinen O."/>
            <person name="Hibbett D.S."/>
            <person name="Nagy L.G."/>
        </authorList>
    </citation>
    <scope>NUCLEOTIDE SEQUENCE [LARGE SCALE GENOMIC DNA]</scope>
    <source>
        <strain evidence="2 3">CBS 962.96</strain>
    </source>
</reference>
<sequence length="1183" mass="133108">MVVTRARAQAKEKTPRKKRVVQRLDFHAIPDTSPSRKRRAAARKTTTSKAKRRKTKKVKPISVGPVSTNAVTGREAAEDASPVNEHPSGSTHTTHTPRPESGDATRSLAPVPTGVHVSAQRPQPTTLETGHTTLQARPLRAQSTKKDKDIGVVEMRRLDGTRHIDFKGVRLTSWWDQKRAHEQHEAPVNHQQSRKPSASTSKPLAKRTSPRSVPKLPKEIRLPPSDPPAASPLKSPPLPSWPHSLPHESSSPHRDMNYQPDQHWDFYEETYGYQPNPEEEFEGNGTEDESEENEHEEGAKGKEQTEDEAGNSESEEEYEERQEQESSSEDEEDEEKEQEEKRRDSRKKVHFNPERHPKKTSVSSKTSCKRSTTIPRGEDEVAADITRNRRPRSSTKSTVKGSRPPNSRKNEGNVKTHKEEDDDVPLKDPLEDPDCPEYEPDAETYDTPGPMSKECRKELNSISYDFETALHRLARKYQKPVDSLLQAAGFGFRSHRKDSTWNDFQAWRTKAMGDSQRQGESLQEFTHRLAGDYKIIMKSELGDNWKNVDKRREVAKRLGWVGYAQRLWQEMATEEWETGVKPGTMRRCTDEVMKVAQMIYQTYGIVIMGSAHDLNNHTCSKFFGWGPEFGHMMCAEEVSFQKTLTWNAAKLRFYRDHLAEGLEEDPAKSAIIREYHTNPTGVNNLRPLITKNPKMKMHWNTFGSDARTYHFKMVGYPLHLAGLGPRSENLIPHAKYIHQKPLLKMIAPRIRHWEILRKPDSALTQEDREFLDEGNFGTRIVKWTKKELELPVEEQGSVALISDINGNSVMTVAEYIELEDTEEEESEAEGRAGKEKGSGKARGVGEKKGKGKSREDELEDTEEEGRAGEQKKERGKLKGVGEKKGKGKLQEVELEDREEEESEAEVHAGKDKGKGKAKEVRGKKGKGKAREVLEDEEVNDVGEVAAWEDDDLGGASHHVGEESRVLPLSRKTMPATSQRVGKQRVERIGVATSPITPVQRKGGNDLHAPQFRVHPSPQESAHSHPRPRPRPRFKTTEPTTTQSQLKSMATKSFPRTSRPDPPVKTSAASTSKLSQNPIPKTTSEQHTAPSSKKPHAPVVGSSKQASRPDLPEASRTSMKPSKSSSGGDNTSLASRKCTERPLPSETIARLRAMVAGKEEKRKTGPEEGDVQERAPKKRKTMRG</sequence>